<feature type="region of interest" description="Disordered" evidence="8">
    <location>
        <begin position="263"/>
        <end position="346"/>
    </location>
</feature>
<accession>I2CC96</accession>
<evidence type="ECO:0000256" key="3">
    <source>
        <dbReference type="ARBA" id="ARBA00022676"/>
    </source>
</evidence>
<feature type="domain" description="Putative mannosyltransferase YkcA/B-like C-terminal" evidence="11">
    <location>
        <begin position="562"/>
        <end position="645"/>
    </location>
</feature>
<keyword evidence="6 9" id="KW-1133">Transmembrane helix</keyword>
<name>I2CC96_BACAY</name>
<dbReference type="InterPro" id="IPR050297">
    <property type="entry name" value="LipidA_mod_glycosyltrf_83"/>
</dbReference>
<feature type="transmembrane region" description="Helical" evidence="9">
    <location>
        <begin position="210"/>
        <end position="228"/>
    </location>
</feature>
<feature type="transmembrane region" description="Helical" evidence="9">
    <location>
        <begin position="367"/>
        <end position="387"/>
    </location>
</feature>
<evidence type="ECO:0000256" key="1">
    <source>
        <dbReference type="ARBA" id="ARBA00004651"/>
    </source>
</evidence>
<dbReference type="HOGENOM" id="CLU_007261_1_0_9"/>
<feature type="transmembrane region" description="Helical" evidence="9">
    <location>
        <begin position="12"/>
        <end position="29"/>
    </location>
</feature>
<evidence type="ECO:0000256" key="4">
    <source>
        <dbReference type="ARBA" id="ARBA00022679"/>
    </source>
</evidence>
<feature type="transmembrane region" description="Helical" evidence="9">
    <location>
        <begin position="115"/>
        <end position="133"/>
    </location>
</feature>
<dbReference type="InterPro" id="IPR056785">
    <property type="entry name" value="YkcA/B-like_C"/>
</dbReference>
<feature type="transmembrane region" description="Helical" evidence="9">
    <location>
        <begin position="139"/>
        <end position="158"/>
    </location>
</feature>
<keyword evidence="4" id="KW-0808">Transferase</keyword>
<organism evidence="12 13">
    <name type="scientific">Bacillus amyloliquefaciens (strain Y2)</name>
    <name type="common">Bacillus amyloliquefaciens subsp. plantarum (strain B9601-Y2)</name>
    <dbReference type="NCBI Taxonomy" id="1155777"/>
    <lineage>
        <taxon>Bacteria</taxon>
        <taxon>Bacillati</taxon>
        <taxon>Bacillota</taxon>
        <taxon>Bacilli</taxon>
        <taxon>Bacillales</taxon>
        <taxon>Bacillaceae</taxon>
        <taxon>Bacillus</taxon>
        <taxon>Bacillus amyloliquefaciens group</taxon>
    </lineage>
</organism>
<dbReference type="AlphaFoldDB" id="I2CC96"/>
<evidence type="ECO:0000259" key="11">
    <source>
        <dbReference type="Pfam" id="PF24878"/>
    </source>
</evidence>
<comment type="subcellular location">
    <subcellularLocation>
        <location evidence="1">Cell membrane</location>
        <topology evidence="1">Multi-pass membrane protein</topology>
    </subcellularLocation>
</comment>
<dbReference type="GO" id="GO:0016763">
    <property type="term" value="F:pentosyltransferase activity"/>
    <property type="evidence" value="ECO:0007669"/>
    <property type="project" value="TreeGrafter"/>
</dbReference>
<dbReference type="Pfam" id="PF13231">
    <property type="entry name" value="PMT_2"/>
    <property type="match status" value="1"/>
</dbReference>
<feature type="transmembrane region" description="Helical" evidence="9">
    <location>
        <begin position="185"/>
        <end position="203"/>
    </location>
</feature>
<sequence>MKPLKTKRLDIVLIGILSAAAALNMYGIWQDDAANQYYLAAVKSMTQSFHNFFYASFDPSGFVTVDKPPVALWIQTIFALVFGVHTWSVILPQALAGLGSVLLLYFMIKPSFGTGAARIAAFVMALTPIAAAVSRTNNLDSMLVFTLLLGSWCLMRAVKRGKIIWLLSAFALVGLAFNMKMMQAYIVLPAFLLFYLIASHTSIKKKLISLLASSAVLLALSVSWAAAVDSISASSRPYIGSSQTNSVLELAFGYNGTERLLGQTTGLSHGSMTGGKSVMQEGMGMQPPGTNSPAMGGSAPQGKNGQVQMPRQPSGQNAALPQGSGTPPAQNGGSQGPGGGKSMSMNMYGNGTPGALRLFQSELSGQISWMLPFALTGLFGAVISWYRNRRKKAEEMKETMFWTAWLVPAAGFFSIASFFHPYYLIMLAPPIAALSGIGWRALYDLYKHNKGWTGWLLPAGVFLTAGFQVFIVSGYTNQIGSAWMYILGLLGLGTVIALIVMKHKPFGRQLTVITMCVLMLTPLYWSATPILYGGNSVIPESGPQLKSSNGGNMFTSEVDTGLLSYLKKNQTGEEYLFATLTTVTAAPYIIHTNESVMALGGFNGTDPILTVSQLKKLVDDGKVKYFLLSGNSSGNTKLVSWIKKNGTKISADQYSTGKTSSARQGMTGGPGGQSQQTLYEIKK</sequence>
<evidence type="ECO:0000256" key="9">
    <source>
        <dbReference type="SAM" id="Phobius"/>
    </source>
</evidence>
<feature type="transmembrane region" description="Helical" evidence="9">
    <location>
        <begin position="77"/>
        <end position="108"/>
    </location>
</feature>
<evidence type="ECO:0000313" key="12">
    <source>
        <dbReference type="EMBL" id="AFJ64270.1"/>
    </source>
</evidence>
<evidence type="ECO:0000313" key="13">
    <source>
        <dbReference type="Proteomes" id="UP000002878"/>
    </source>
</evidence>
<dbReference type="GO" id="GO:0005886">
    <property type="term" value="C:plasma membrane"/>
    <property type="evidence" value="ECO:0007669"/>
    <property type="project" value="UniProtKB-SubCell"/>
</dbReference>
<dbReference type="Proteomes" id="UP000002878">
    <property type="component" value="Chromosome"/>
</dbReference>
<feature type="transmembrane region" description="Helical" evidence="9">
    <location>
        <begin position="455"/>
        <end position="476"/>
    </location>
</feature>
<keyword evidence="7 9" id="KW-0472">Membrane</keyword>
<dbReference type="PANTHER" id="PTHR33908">
    <property type="entry name" value="MANNOSYLTRANSFERASE YKCB-RELATED"/>
    <property type="match status" value="1"/>
</dbReference>
<reference evidence="12 13" key="1">
    <citation type="journal article" date="2012" name="J. Biotechnol.">
        <title>Genome sequence of the plant growth promoting strain Bacillus amyloliquefaciens subsp. plantarum B9601-Y2 and expression of mersacidin and other secondary metabolites.</title>
        <authorList>
            <person name="He P."/>
            <person name="Hao K."/>
            <person name="Blom J."/>
            <person name="Ruckert C."/>
            <person name="Vater J."/>
            <person name="Mao Z."/>
            <person name="Wu Y."/>
            <person name="Hou M."/>
            <person name="He P."/>
            <person name="He Y."/>
            <person name="Borriss R."/>
        </authorList>
    </citation>
    <scope>NUCLEOTIDE SEQUENCE [LARGE SCALE GENOMIC DNA]</scope>
    <source>
        <strain evidence="12">Y2</strain>
    </source>
</reference>
<evidence type="ECO:0000256" key="5">
    <source>
        <dbReference type="ARBA" id="ARBA00022692"/>
    </source>
</evidence>
<evidence type="ECO:0000259" key="10">
    <source>
        <dbReference type="Pfam" id="PF13231"/>
    </source>
</evidence>
<feature type="region of interest" description="Disordered" evidence="8">
    <location>
        <begin position="653"/>
        <end position="677"/>
    </location>
</feature>
<feature type="transmembrane region" description="Helical" evidence="9">
    <location>
        <begin position="399"/>
        <end position="416"/>
    </location>
</feature>
<dbReference type="KEGG" id="bqy:MUS_4441"/>
<dbReference type="GO" id="GO:0010041">
    <property type="term" value="P:response to iron(III) ion"/>
    <property type="evidence" value="ECO:0007669"/>
    <property type="project" value="TreeGrafter"/>
</dbReference>
<dbReference type="InterPro" id="IPR038731">
    <property type="entry name" value="RgtA/B/C-like"/>
</dbReference>
<feature type="compositionally biased region" description="Polar residues" evidence="8">
    <location>
        <begin position="301"/>
        <end position="331"/>
    </location>
</feature>
<feature type="transmembrane region" description="Helical" evidence="9">
    <location>
        <begin position="163"/>
        <end position="179"/>
    </location>
</feature>
<dbReference type="PANTHER" id="PTHR33908:SF3">
    <property type="entry name" value="UNDECAPRENYL PHOSPHATE-ALPHA-4-AMINO-4-DEOXY-L-ARABINOSE ARABINOSYL TRANSFERASE"/>
    <property type="match status" value="1"/>
</dbReference>
<keyword evidence="3" id="KW-0328">Glycosyltransferase</keyword>
<proteinExistence type="predicted"/>
<feature type="domain" description="Glycosyltransferase RgtA/B/C/D-like" evidence="10">
    <location>
        <begin position="66"/>
        <end position="224"/>
    </location>
</feature>
<protein>
    <submittedName>
        <fullName evidence="12">Uncharacterized protein</fullName>
    </submittedName>
</protein>
<dbReference type="PATRIC" id="fig|1126211.3.peg.4225"/>
<dbReference type="Pfam" id="PF24878">
    <property type="entry name" value="YkcB_C"/>
    <property type="match status" value="1"/>
</dbReference>
<feature type="transmembrane region" description="Helical" evidence="9">
    <location>
        <begin position="512"/>
        <end position="532"/>
    </location>
</feature>
<evidence type="ECO:0000256" key="8">
    <source>
        <dbReference type="SAM" id="MobiDB-lite"/>
    </source>
</evidence>
<feature type="compositionally biased region" description="Polar residues" evidence="8">
    <location>
        <begin position="653"/>
        <end position="664"/>
    </location>
</feature>
<dbReference type="EMBL" id="CP003332">
    <property type="protein sequence ID" value="AFJ64270.1"/>
    <property type="molecule type" value="Genomic_DNA"/>
</dbReference>
<keyword evidence="2" id="KW-1003">Cell membrane</keyword>
<evidence type="ECO:0000256" key="7">
    <source>
        <dbReference type="ARBA" id="ARBA00023136"/>
    </source>
</evidence>
<evidence type="ECO:0000256" key="2">
    <source>
        <dbReference type="ARBA" id="ARBA00022475"/>
    </source>
</evidence>
<gene>
    <name evidence="12" type="ORF">MUS_4441</name>
</gene>
<feature type="transmembrane region" description="Helical" evidence="9">
    <location>
        <begin position="482"/>
        <end position="500"/>
    </location>
</feature>
<keyword evidence="5 9" id="KW-0812">Transmembrane</keyword>
<evidence type="ECO:0000256" key="6">
    <source>
        <dbReference type="ARBA" id="ARBA00022989"/>
    </source>
</evidence>
<dbReference type="GO" id="GO:0009103">
    <property type="term" value="P:lipopolysaccharide biosynthetic process"/>
    <property type="evidence" value="ECO:0007669"/>
    <property type="project" value="UniProtKB-ARBA"/>
</dbReference>